<reference evidence="3" key="1">
    <citation type="journal article" date="2023" name="Mol. Phylogenet. Evol.">
        <title>Genome-scale phylogeny and comparative genomics of the fungal order Sordariales.</title>
        <authorList>
            <person name="Hensen N."/>
            <person name="Bonometti L."/>
            <person name="Westerberg I."/>
            <person name="Brannstrom I.O."/>
            <person name="Guillou S."/>
            <person name="Cros-Aarteil S."/>
            <person name="Calhoun S."/>
            <person name="Haridas S."/>
            <person name="Kuo A."/>
            <person name="Mondo S."/>
            <person name="Pangilinan J."/>
            <person name="Riley R."/>
            <person name="LaButti K."/>
            <person name="Andreopoulos B."/>
            <person name="Lipzen A."/>
            <person name="Chen C."/>
            <person name="Yan M."/>
            <person name="Daum C."/>
            <person name="Ng V."/>
            <person name="Clum A."/>
            <person name="Steindorff A."/>
            <person name="Ohm R.A."/>
            <person name="Martin F."/>
            <person name="Silar P."/>
            <person name="Natvig D.O."/>
            <person name="Lalanne C."/>
            <person name="Gautier V."/>
            <person name="Ament-Velasquez S.L."/>
            <person name="Kruys A."/>
            <person name="Hutchinson M.I."/>
            <person name="Powell A.J."/>
            <person name="Barry K."/>
            <person name="Miller A.N."/>
            <person name="Grigoriev I.V."/>
            <person name="Debuchy R."/>
            <person name="Gladieux P."/>
            <person name="Hiltunen Thoren M."/>
            <person name="Johannesson H."/>
        </authorList>
    </citation>
    <scope>NUCLEOTIDE SEQUENCE</scope>
    <source>
        <strain evidence="3">CBS 958.72</strain>
    </source>
</reference>
<feature type="region of interest" description="Disordered" evidence="2">
    <location>
        <begin position="221"/>
        <end position="273"/>
    </location>
</feature>
<evidence type="ECO:0000256" key="2">
    <source>
        <dbReference type="SAM" id="MobiDB-lite"/>
    </source>
</evidence>
<dbReference type="EMBL" id="JAULSN010000007">
    <property type="protein sequence ID" value="KAK3367380.1"/>
    <property type="molecule type" value="Genomic_DNA"/>
</dbReference>
<sequence>MESLEHDGVASGAAPATPRRRHSFHIVMAYLPAPLPAGVEGTEDEPDEAVAGVFAPFSDEEEATPATSVTAELAAALDRSAARYWAAQEQATLAELEGQMAAAEVQIAAWKRQLDAGDARQEAQKQWACELRGHKRTMLKALRKLRQQQQQQTSTSATQDAWLEGQLQAVQLQERTVNIQRKYGANELRAAVHRPYHKHRERLCALEREYWATQRRFGALLGRPGTSRTGSEAGATGSPALSQAARATTSSGGNTDSKHGDGTSDSGGSGSAYSQQTAHIDWLLAMNRAAHTSWWAETEKMPLALRELWRERLQASEEGNSATAGDDSADKETALDTDDKETSAEAGDEETDVEAADDKL</sequence>
<reference evidence="3" key="2">
    <citation type="submission" date="2023-06" db="EMBL/GenBank/DDBJ databases">
        <authorList>
            <consortium name="Lawrence Berkeley National Laboratory"/>
            <person name="Haridas S."/>
            <person name="Hensen N."/>
            <person name="Bonometti L."/>
            <person name="Westerberg I."/>
            <person name="Brannstrom I.O."/>
            <person name="Guillou S."/>
            <person name="Cros-Aarteil S."/>
            <person name="Calhoun S."/>
            <person name="Kuo A."/>
            <person name="Mondo S."/>
            <person name="Pangilinan J."/>
            <person name="Riley R."/>
            <person name="Labutti K."/>
            <person name="Andreopoulos B."/>
            <person name="Lipzen A."/>
            <person name="Chen C."/>
            <person name="Yanf M."/>
            <person name="Daum C."/>
            <person name="Ng V."/>
            <person name="Clum A."/>
            <person name="Steindorff A."/>
            <person name="Ohm R."/>
            <person name="Martin F."/>
            <person name="Silar P."/>
            <person name="Natvig D."/>
            <person name="Lalanne C."/>
            <person name="Gautier V."/>
            <person name="Ament-Velasquez S.L."/>
            <person name="Kruys A."/>
            <person name="Hutchinson M.I."/>
            <person name="Powell A.J."/>
            <person name="Barry K."/>
            <person name="Miller A.N."/>
            <person name="Grigoriev I.V."/>
            <person name="Debuchy R."/>
            <person name="Gladieux P."/>
            <person name="Thoren M.H."/>
            <person name="Johannesson H."/>
        </authorList>
    </citation>
    <scope>NUCLEOTIDE SEQUENCE</scope>
    <source>
        <strain evidence="3">CBS 958.72</strain>
    </source>
</reference>
<gene>
    <name evidence="3" type="ORF">B0T24DRAFT_710279</name>
</gene>
<name>A0AAE0N228_9PEZI</name>
<protein>
    <submittedName>
        <fullName evidence="3">Uncharacterized protein</fullName>
    </submittedName>
</protein>
<accession>A0AAE0N228</accession>
<keyword evidence="1" id="KW-0175">Coiled coil</keyword>
<feature type="compositionally biased region" description="Acidic residues" evidence="2">
    <location>
        <begin position="346"/>
        <end position="360"/>
    </location>
</feature>
<comment type="caution">
    <text evidence="3">The sequence shown here is derived from an EMBL/GenBank/DDBJ whole genome shotgun (WGS) entry which is preliminary data.</text>
</comment>
<feature type="region of interest" description="Disordered" evidence="2">
    <location>
        <begin position="315"/>
        <end position="360"/>
    </location>
</feature>
<evidence type="ECO:0000256" key="1">
    <source>
        <dbReference type="SAM" id="Coils"/>
    </source>
</evidence>
<dbReference type="Proteomes" id="UP001287356">
    <property type="component" value="Unassembled WGS sequence"/>
</dbReference>
<proteinExistence type="predicted"/>
<dbReference type="AlphaFoldDB" id="A0AAE0N228"/>
<keyword evidence="4" id="KW-1185">Reference proteome</keyword>
<feature type="coiled-coil region" evidence="1">
    <location>
        <begin position="86"/>
        <end position="151"/>
    </location>
</feature>
<evidence type="ECO:0000313" key="4">
    <source>
        <dbReference type="Proteomes" id="UP001287356"/>
    </source>
</evidence>
<evidence type="ECO:0000313" key="3">
    <source>
        <dbReference type="EMBL" id="KAK3367380.1"/>
    </source>
</evidence>
<organism evidence="3 4">
    <name type="scientific">Lasiosphaeria ovina</name>
    <dbReference type="NCBI Taxonomy" id="92902"/>
    <lineage>
        <taxon>Eukaryota</taxon>
        <taxon>Fungi</taxon>
        <taxon>Dikarya</taxon>
        <taxon>Ascomycota</taxon>
        <taxon>Pezizomycotina</taxon>
        <taxon>Sordariomycetes</taxon>
        <taxon>Sordariomycetidae</taxon>
        <taxon>Sordariales</taxon>
        <taxon>Lasiosphaeriaceae</taxon>
        <taxon>Lasiosphaeria</taxon>
    </lineage>
</organism>
<feature type="compositionally biased region" description="Polar residues" evidence="2">
    <location>
        <begin position="239"/>
        <end position="255"/>
    </location>
</feature>